<feature type="transmembrane region" description="Helical" evidence="3">
    <location>
        <begin position="47"/>
        <end position="70"/>
    </location>
</feature>
<dbReference type="CDD" id="cd05830">
    <property type="entry name" value="Sortase_E"/>
    <property type="match status" value="1"/>
</dbReference>
<accession>F5XKV7</accession>
<dbReference type="GO" id="GO:0016787">
    <property type="term" value="F:hydrolase activity"/>
    <property type="evidence" value="ECO:0007669"/>
    <property type="project" value="UniProtKB-KW"/>
</dbReference>
<dbReference type="InterPro" id="IPR042003">
    <property type="entry name" value="Sortase_E"/>
</dbReference>
<dbReference type="EMBL" id="AP012204">
    <property type="protein sequence ID" value="BAK33645.1"/>
    <property type="molecule type" value="Genomic_DNA"/>
</dbReference>
<feature type="active site" description="Proton donor/acceptor" evidence="2">
    <location>
        <position position="168"/>
    </location>
</feature>
<keyword evidence="3" id="KW-1133">Transmembrane helix</keyword>
<evidence type="ECO:0000313" key="4">
    <source>
        <dbReference type="EMBL" id="BAK33645.1"/>
    </source>
</evidence>
<proteinExistence type="predicted"/>
<dbReference type="NCBIfam" id="NF033747">
    <property type="entry name" value="class_E_sortase"/>
    <property type="match status" value="1"/>
</dbReference>
<dbReference type="STRING" id="1032480.MLP_06310"/>
<dbReference type="InterPro" id="IPR023365">
    <property type="entry name" value="Sortase_dom-sf"/>
</dbReference>
<keyword evidence="3" id="KW-0812">Transmembrane</keyword>
<keyword evidence="1" id="KW-0378">Hydrolase</keyword>
<name>F5XKV7_MICPN</name>
<sequence length="261" mass="28215">MLPAASLGQEACGLVRSRHNGSVAQSLKDDRADTERAPSAQGVRRRVSVLTVVGTLLLVAGVGCLGWVAWQYFGTNITSEKAFQQETTQLREVWERPAKQDAGSADGEIAPTVIPGDAIALLRIPAFGEDYEVPILSGTDLSILNRGVGHYTSTALPGEIGNFAVAGHRVTHGEPFKRLLELNKGDKVIVETRDRIYTYVMDGSPRNLTVQDTETWVLDPSPHEPGAEPTKAVMTLTTCQDLFHSPDRSVGFAHLAKTADK</sequence>
<organism evidence="4 5">
    <name type="scientific">Microlunatus phosphovorus (strain ATCC 700054 / DSM 10555 / JCM 9379 / NBRC 101784 / NCIMB 13414 / VKM Ac-1990 / NM-1)</name>
    <dbReference type="NCBI Taxonomy" id="1032480"/>
    <lineage>
        <taxon>Bacteria</taxon>
        <taxon>Bacillati</taxon>
        <taxon>Actinomycetota</taxon>
        <taxon>Actinomycetes</taxon>
        <taxon>Propionibacteriales</taxon>
        <taxon>Propionibacteriaceae</taxon>
        <taxon>Microlunatus</taxon>
    </lineage>
</organism>
<feature type="active site" description="Acyl-thioester intermediate" evidence="2">
    <location>
        <position position="239"/>
    </location>
</feature>
<dbReference type="InterPro" id="IPR053465">
    <property type="entry name" value="Sortase_Class_E"/>
</dbReference>
<dbReference type="Pfam" id="PF04203">
    <property type="entry name" value="Sortase"/>
    <property type="match status" value="1"/>
</dbReference>
<dbReference type="NCBIfam" id="TIGR01076">
    <property type="entry name" value="sortase_fam"/>
    <property type="match status" value="1"/>
</dbReference>
<dbReference type="AlphaFoldDB" id="F5XKV7"/>
<protein>
    <submittedName>
        <fullName evidence="4">Peptidase C60 family protein</fullName>
    </submittedName>
</protein>
<keyword evidence="3" id="KW-0472">Membrane</keyword>
<keyword evidence="5" id="KW-1185">Reference proteome</keyword>
<evidence type="ECO:0000256" key="1">
    <source>
        <dbReference type="ARBA" id="ARBA00022801"/>
    </source>
</evidence>
<gene>
    <name evidence="4" type="ordered locus">MLP_06310</name>
</gene>
<dbReference type="InterPro" id="IPR005754">
    <property type="entry name" value="Sortase"/>
</dbReference>
<dbReference type="eggNOG" id="COG3764">
    <property type="taxonomic scope" value="Bacteria"/>
</dbReference>
<dbReference type="SUPFAM" id="SSF63817">
    <property type="entry name" value="Sortase"/>
    <property type="match status" value="1"/>
</dbReference>
<evidence type="ECO:0000313" key="5">
    <source>
        <dbReference type="Proteomes" id="UP000007947"/>
    </source>
</evidence>
<reference evidence="4 5" key="1">
    <citation type="submission" date="2011-05" db="EMBL/GenBank/DDBJ databases">
        <title>Whole genome sequence of Microlunatus phosphovorus NM-1.</title>
        <authorList>
            <person name="Hosoyama A."/>
            <person name="Sasaki K."/>
            <person name="Harada T."/>
            <person name="Igarashi R."/>
            <person name="Kawakoshi A."/>
            <person name="Sasagawa M."/>
            <person name="Fukada J."/>
            <person name="Nakamura S."/>
            <person name="Katano Y."/>
            <person name="Hanada S."/>
            <person name="Kamagata Y."/>
            <person name="Nakamura N."/>
            <person name="Yamazaki S."/>
            <person name="Fujita N."/>
        </authorList>
    </citation>
    <scope>NUCLEOTIDE SEQUENCE [LARGE SCALE GENOMIC DNA]</scope>
    <source>
        <strain evidence="5">ATCC 700054 / DSM 10555 / JCM 9379 / NBRC 101784 / NCIMB 13414 / VKM Ac-1990 / NM-1</strain>
    </source>
</reference>
<dbReference type="HOGENOM" id="CLU_045680_5_0_11"/>
<dbReference type="KEGG" id="mph:MLP_06310"/>
<dbReference type="Gene3D" id="2.40.260.10">
    <property type="entry name" value="Sortase"/>
    <property type="match status" value="1"/>
</dbReference>
<dbReference type="Proteomes" id="UP000007947">
    <property type="component" value="Chromosome"/>
</dbReference>
<evidence type="ECO:0000256" key="3">
    <source>
        <dbReference type="SAM" id="Phobius"/>
    </source>
</evidence>
<evidence type="ECO:0000256" key="2">
    <source>
        <dbReference type="PIRSR" id="PIRSR605754-1"/>
    </source>
</evidence>